<gene>
    <name evidence="10" type="ORF">B5F17_02320</name>
</gene>
<keyword evidence="6 8" id="KW-1133">Transmembrane helix</keyword>
<comment type="similarity">
    <text evidence="2">Belongs to the binding-protein-dependent transport system permease family. CysTW subfamily.</text>
</comment>
<evidence type="ECO:0000313" key="10">
    <source>
        <dbReference type="EMBL" id="OUP54064.1"/>
    </source>
</evidence>
<dbReference type="InterPro" id="IPR000515">
    <property type="entry name" value="MetI-like"/>
</dbReference>
<organism evidence="10 11">
    <name type="scientific">Butyricicoccus pullicaecorum</name>
    <dbReference type="NCBI Taxonomy" id="501571"/>
    <lineage>
        <taxon>Bacteria</taxon>
        <taxon>Bacillati</taxon>
        <taxon>Bacillota</taxon>
        <taxon>Clostridia</taxon>
        <taxon>Eubacteriales</taxon>
        <taxon>Butyricicoccaceae</taxon>
        <taxon>Butyricicoccus</taxon>
    </lineage>
</organism>
<comment type="caution">
    <text evidence="10">The sequence shown here is derived from an EMBL/GenBank/DDBJ whole genome shotgun (WGS) entry which is preliminary data.</text>
</comment>
<dbReference type="PANTHER" id="PTHR30450">
    <property type="entry name" value="ABC TRANSPORTER PERMEASE"/>
    <property type="match status" value="1"/>
</dbReference>
<evidence type="ECO:0000256" key="8">
    <source>
        <dbReference type="RuleBase" id="RU363032"/>
    </source>
</evidence>
<keyword evidence="7 8" id="KW-0472">Membrane</keyword>
<sequence length="227" mass="24889">MFETIGTFFERYGQMLWQGTLDTLVMTLCATFFAYLIGLPIGTILQITKKNGICEHPMLYRVLSWLVNIGRSLPFIILMVLVMPVTKAVMGTKLGVRGAIFPLVIAAAPFVARMVESSLAELNAGVIEAARAMGASRLQIITRFYLPESLPSLLRGASISLITVLAYTAIAGAVGAGGLGDIAIRYGYNRYQFDILLVTVILLIILVEIMQTVFHIICKKVDKRRSA</sequence>
<dbReference type="GO" id="GO:0005886">
    <property type="term" value="C:plasma membrane"/>
    <property type="evidence" value="ECO:0007669"/>
    <property type="project" value="UniProtKB-SubCell"/>
</dbReference>
<dbReference type="AlphaFoldDB" id="A0A1Y4LBG0"/>
<name>A0A1Y4LBG0_9FIRM</name>
<evidence type="ECO:0000256" key="6">
    <source>
        <dbReference type="ARBA" id="ARBA00022989"/>
    </source>
</evidence>
<dbReference type="InterPro" id="IPR051322">
    <property type="entry name" value="AA_ABC_Transporter_Permease"/>
</dbReference>
<dbReference type="FunFam" id="1.10.3720.10:FF:000002">
    <property type="entry name" value="D-methionine ABC transporter permease MetI"/>
    <property type="match status" value="1"/>
</dbReference>
<feature type="transmembrane region" description="Helical" evidence="8">
    <location>
        <begin position="153"/>
        <end position="175"/>
    </location>
</feature>
<dbReference type="PANTHER" id="PTHR30450:SF1">
    <property type="entry name" value="D-METHIONINE TRANSPORT SYSTEM PERMEASE PROTEIN METI-RELATED"/>
    <property type="match status" value="1"/>
</dbReference>
<feature type="transmembrane region" description="Helical" evidence="8">
    <location>
        <begin position="24"/>
        <end position="47"/>
    </location>
</feature>
<comment type="subcellular location">
    <subcellularLocation>
        <location evidence="1 8">Cell membrane</location>
        <topology evidence="1 8">Multi-pass membrane protein</topology>
    </subcellularLocation>
</comment>
<evidence type="ECO:0000256" key="3">
    <source>
        <dbReference type="ARBA" id="ARBA00022448"/>
    </source>
</evidence>
<feature type="transmembrane region" description="Helical" evidence="8">
    <location>
        <begin position="59"/>
        <end position="82"/>
    </location>
</feature>
<accession>A0A1Y4LBG0</accession>
<evidence type="ECO:0000256" key="4">
    <source>
        <dbReference type="ARBA" id="ARBA00022475"/>
    </source>
</evidence>
<evidence type="ECO:0000256" key="7">
    <source>
        <dbReference type="ARBA" id="ARBA00023136"/>
    </source>
</evidence>
<evidence type="ECO:0000256" key="1">
    <source>
        <dbReference type="ARBA" id="ARBA00004651"/>
    </source>
</evidence>
<dbReference type="InterPro" id="IPR035906">
    <property type="entry name" value="MetI-like_sf"/>
</dbReference>
<proteinExistence type="inferred from homology"/>
<evidence type="ECO:0000259" key="9">
    <source>
        <dbReference type="PROSITE" id="PS50928"/>
    </source>
</evidence>
<dbReference type="GO" id="GO:0048473">
    <property type="term" value="P:D-methionine transmembrane transport"/>
    <property type="evidence" value="ECO:0007669"/>
    <property type="project" value="TreeGrafter"/>
</dbReference>
<evidence type="ECO:0000256" key="5">
    <source>
        <dbReference type="ARBA" id="ARBA00022692"/>
    </source>
</evidence>
<feature type="transmembrane region" description="Helical" evidence="8">
    <location>
        <begin position="195"/>
        <end position="218"/>
    </location>
</feature>
<dbReference type="RefSeq" id="WP_087370338.1">
    <property type="nucleotide sequence ID" value="NZ_NFKK01000002.1"/>
</dbReference>
<keyword evidence="5 8" id="KW-0812">Transmembrane</keyword>
<evidence type="ECO:0000256" key="2">
    <source>
        <dbReference type="ARBA" id="ARBA00007069"/>
    </source>
</evidence>
<protein>
    <submittedName>
        <fullName evidence="10">Metal ABC transporter permease</fullName>
    </submittedName>
</protein>
<dbReference type="CDD" id="cd06261">
    <property type="entry name" value="TM_PBP2"/>
    <property type="match status" value="1"/>
</dbReference>
<dbReference type="PROSITE" id="PS50928">
    <property type="entry name" value="ABC_TM1"/>
    <property type="match status" value="1"/>
</dbReference>
<dbReference type="SUPFAM" id="SSF161098">
    <property type="entry name" value="MetI-like"/>
    <property type="match status" value="1"/>
</dbReference>
<dbReference type="Pfam" id="PF00528">
    <property type="entry name" value="BPD_transp_1"/>
    <property type="match status" value="1"/>
</dbReference>
<dbReference type="EMBL" id="NFKK01000002">
    <property type="protein sequence ID" value="OUP54064.1"/>
    <property type="molecule type" value="Genomic_DNA"/>
</dbReference>
<reference evidence="11" key="1">
    <citation type="submission" date="2017-04" db="EMBL/GenBank/DDBJ databases">
        <title>Function of individual gut microbiota members based on whole genome sequencing of pure cultures obtained from chicken caecum.</title>
        <authorList>
            <person name="Medvecky M."/>
            <person name="Cejkova D."/>
            <person name="Polansky O."/>
            <person name="Karasova D."/>
            <person name="Kubasova T."/>
            <person name="Cizek A."/>
            <person name="Rychlik I."/>
        </authorList>
    </citation>
    <scope>NUCLEOTIDE SEQUENCE [LARGE SCALE GENOMIC DNA]</scope>
    <source>
        <strain evidence="11">An180</strain>
    </source>
</reference>
<feature type="transmembrane region" description="Helical" evidence="8">
    <location>
        <begin position="94"/>
        <end position="112"/>
    </location>
</feature>
<dbReference type="Proteomes" id="UP000195897">
    <property type="component" value="Unassembled WGS sequence"/>
</dbReference>
<dbReference type="Gene3D" id="1.10.3720.10">
    <property type="entry name" value="MetI-like"/>
    <property type="match status" value="1"/>
</dbReference>
<feature type="domain" description="ABC transmembrane type-1" evidence="9">
    <location>
        <begin position="20"/>
        <end position="214"/>
    </location>
</feature>
<dbReference type="NCBIfam" id="NF008049">
    <property type="entry name" value="PRK10782.1"/>
    <property type="match status" value="1"/>
</dbReference>
<evidence type="ECO:0000313" key="11">
    <source>
        <dbReference type="Proteomes" id="UP000195897"/>
    </source>
</evidence>
<keyword evidence="4" id="KW-1003">Cell membrane</keyword>
<keyword evidence="3 8" id="KW-0813">Transport</keyword>